<organism evidence="1 2">
    <name type="scientific">Uruburuella testudinis</name>
    <dbReference type="NCBI Taxonomy" id="1282863"/>
    <lineage>
        <taxon>Bacteria</taxon>
        <taxon>Pseudomonadati</taxon>
        <taxon>Pseudomonadota</taxon>
        <taxon>Betaproteobacteria</taxon>
        <taxon>Neisseriales</taxon>
        <taxon>Neisseriaceae</taxon>
        <taxon>Uruburuella</taxon>
    </lineage>
</organism>
<evidence type="ECO:0000313" key="1">
    <source>
        <dbReference type="EMBL" id="UOO83123.1"/>
    </source>
</evidence>
<dbReference type="Proteomes" id="UP000829817">
    <property type="component" value="Chromosome"/>
</dbReference>
<accession>A0ABY4DWD6</accession>
<evidence type="ECO:0000313" key="2">
    <source>
        <dbReference type="Proteomes" id="UP000829817"/>
    </source>
</evidence>
<keyword evidence="2" id="KW-1185">Reference proteome</keyword>
<sequence length="121" mass="13351">MYFAPENASAALKSPAKCPILLRFLPCTCISSLSTNTDSALLRAAALIPEGFCFSVCRLPADEGMMQMPSEIIFRRHFFRDFCCFDNRLLFGCFGFHRYEIPCPAAHGGAAGLRLCFAQGL</sequence>
<proteinExistence type="predicted"/>
<name>A0ABY4DWD6_9NEIS</name>
<gene>
    <name evidence="1" type="ORF">LVJ83_06605</name>
</gene>
<protein>
    <submittedName>
        <fullName evidence="1">Uncharacterized protein</fullName>
    </submittedName>
</protein>
<dbReference type="EMBL" id="CP091508">
    <property type="protein sequence ID" value="UOO83123.1"/>
    <property type="molecule type" value="Genomic_DNA"/>
</dbReference>
<dbReference type="RefSeq" id="WP_244787491.1">
    <property type="nucleotide sequence ID" value="NZ_CP091508.1"/>
</dbReference>
<reference evidence="1 2" key="1">
    <citation type="journal article" date="2022" name="Res Sq">
        <title>Evolution of multicellular longitudinally dividing oral cavity symbionts (Neisseriaceae).</title>
        <authorList>
            <person name="Nyongesa S."/>
            <person name="Weber P."/>
            <person name="Bernet E."/>
            <person name="Pullido F."/>
            <person name="Nieckarz M."/>
            <person name="Delaby M."/>
            <person name="Nieves C."/>
            <person name="Viehboeck T."/>
            <person name="Krause N."/>
            <person name="Rivera-Millot A."/>
            <person name="Nakamura A."/>
            <person name="Vischer N."/>
            <person name="VanNieuwenhze M."/>
            <person name="Brun Y."/>
            <person name="Cava F."/>
            <person name="Bulgheresi S."/>
            <person name="Veyrier F."/>
        </authorList>
    </citation>
    <scope>NUCLEOTIDE SEQUENCE [LARGE SCALE GENOMIC DNA]</scope>
    <source>
        <strain evidence="1 2">CCUG 63373m</strain>
    </source>
</reference>